<dbReference type="RefSeq" id="WP_146921825.1">
    <property type="nucleotide sequence ID" value="NZ_CP042430.1"/>
</dbReference>
<feature type="transmembrane region" description="Helical" evidence="1">
    <location>
        <begin position="209"/>
        <end position="229"/>
    </location>
</feature>
<keyword evidence="3" id="KW-1185">Reference proteome</keyword>
<evidence type="ECO:0000313" key="2">
    <source>
        <dbReference type="EMBL" id="QEC49464.1"/>
    </source>
</evidence>
<sequence length="266" mass="26791">MWFETDNLVLTAAQAAGVVLPAAGVPVALRRFRGGAWALVAPLSIAVVIAAIDLLPSSADVLTWVALLLIPPGCALGLGWALRGARPWLGVAAAAALAVAWVWPSTRAGQVATIVLIAGSCVTLGRLLAGAAPLLLLKLGIVAMAVTDAILVFGNELQAPNAVLVAAAPGAGLPQLQSAAFGFAGMGYGDFFAAAVVGGILAAEGRRQLPAAVAVLLVSLAWDQLFLVVDVLPATVPPAIVLVGAEVVARLRAGRRALRPSAHPSG</sequence>
<evidence type="ECO:0000313" key="3">
    <source>
        <dbReference type="Proteomes" id="UP000321805"/>
    </source>
</evidence>
<feature type="transmembrane region" description="Helical" evidence="1">
    <location>
        <begin position="36"/>
        <end position="55"/>
    </location>
</feature>
<dbReference type="KEGG" id="bsol:FSW04_19085"/>
<name>A0A5B8U8T1_9ACTN</name>
<protein>
    <submittedName>
        <fullName evidence="2">Uncharacterized protein</fullName>
    </submittedName>
</protein>
<keyword evidence="1" id="KW-0472">Membrane</keyword>
<feature type="transmembrane region" description="Helical" evidence="1">
    <location>
        <begin position="12"/>
        <end position="29"/>
    </location>
</feature>
<dbReference type="EMBL" id="CP042430">
    <property type="protein sequence ID" value="QEC49464.1"/>
    <property type="molecule type" value="Genomic_DNA"/>
</dbReference>
<reference evidence="2 3" key="1">
    <citation type="journal article" date="2018" name="J. Microbiol.">
        <title>Baekduia soli gen. nov., sp. nov., a novel bacterium isolated from the soil of Baekdu Mountain and proposal of a novel family name, Baekduiaceae fam. nov.</title>
        <authorList>
            <person name="An D.S."/>
            <person name="Siddiqi M.Z."/>
            <person name="Kim K.H."/>
            <person name="Yu H.S."/>
            <person name="Im W.T."/>
        </authorList>
    </citation>
    <scope>NUCLEOTIDE SEQUENCE [LARGE SCALE GENOMIC DNA]</scope>
    <source>
        <strain evidence="2 3">BR7-21</strain>
    </source>
</reference>
<feature type="transmembrane region" description="Helical" evidence="1">
    <location>
        <begin position="235"/>
        <end position="253"/>
    </location>
</feature>
<feature type="transmembrane region" description="Helical" evidence="1">
    <location>
        <begin position="110"/>
        <end position="128"/>
    </location>
</feature>
<keyword evidence="1" id="KW-0812">Transmembrane</keyword>
<dbReference type="AlphaFoldDB" id="A0A5B8U8T1"/>
<feature type="transmembrane region" description="Helical" evidence="1">
    <location>
        <begin position="61"/>
        <end position="81"/>
    </location>
</feature>
<dbReference type="Proteomes" id="UP000321805">
    <property type="component" value="Chromosome"/>
</dbReference>
<feature type="transmembrane region" description="Helical" evidence="1">
    <location>
        <begin position="179"/>
        <end position="202"/>
    </location>
</feature>
<feature type="transmembrane region" description="Helical" evidence="1">
    <location>
        <begin position="135"/>
        <end position="154"/>
    </location>
</feature>
<organism evidence="2 3">
    <name type="scientific">Baekduia soli</name>
    <dbReference type="NCBI Taxonomy" id="496014"/>
    <lineage>
        <taxon>Bacteria</taxon>
        <taxon>Bacillati</taxon>
        <taxon>Actinomycetota</taxon>
        <taxon>Thermoleophilia</taxon>
        <taxon>Solirubrobacterales</taxon>
        <taxon>Baekduiaceae</taxon>
        <taxon>Baekduia</taxon>
    </lineage>
</organism>
<feature type="transmembrane region" description="Helical" evidence="1">
    <location>
        <begin position="88"/>
        <end position="104"/>
    </location>
</feature>
<gene>
    <name evidence="2" type="ORF">FSW04_19085</name>
</gene>
<evidence type="ECO:0000256" key="1">
    <source>
        <dbReference type="SAM" id="Phobius"/>
    </source>
</evidence>
<proteinExistence type="predicted"/>
<keyword evidence="1" id="KW-1133">Transmembrane helix</keyword>
<dbReference type="OrthoDB" id="5243331at2"/>
<accession>A0A5B8U8T1</accession>